<evidence type="ECO:0000313" key="4">
    <source>
        <dbReference type="RefSeq" id="XP_006811404.1"/>
    </source>
</evidence>
<feature type="transmembrane region" description="Helical" evidence="2">
    <location>
        <begin position="6"/>
        <end position="28"/>
    </location>
</feature>
<evidence type="ECO:0000256" key="1">
    <source>
        <dbReference type="SAM" id="MobiDB-lite"/>
    </source>
</evidence>
<feature type="region of interest" description="Disordered" evidence="1">
    <location>
        <begin position="112"/>
        <end position="142"/>
    </location>
</feature>
<sequence>MAMKPIIFVLLLAIIWILYIYVDFGNLLEITRFTKPNYKKKQIGCVDTSSNKSDDVTILSTTAIRNSNENNKESGTNTMPDTNNRRHHNKMNLGKESLSQTGSNIITRLEQKQLGKNTQQNNIMPDANGSNTTKKKIKKGNV</sequence>
<organism evidence="3 4">
    <name type="scientific">Saccoglossus kowalevskii</name>
    <name type="common">Acorn worm</name>
    <dbReference type="NCBI Taxonomy" id="10224"/>
    <lineage>
        <taxon>Eukaryota</taxon>
        <taxon>Metazoa</taxon>
        <taxon>Hemichordata</taxon>
        <taxon>Enteropneusta</taxon>
        <taxon>Harrimaniidae</taxon>
        <taxon>Saccoglossus</taxon>
    </lineage>
</organism>
<reference evidence="4" key="1">
    <citation type="submission" date="2025-08" db="UniProtKB">
        <authorList>
            <consortium name="RefSeq"/>
        </authorList>
    </citation>
    <scope>IDENTIFICATION</scope>
    <source>
        <tissue evidence="4">Testes</tissue>
    </source>
</reference>
<dbReference type="GeneID" id="102806567"/>
<feature type="compositionally biased region" description="Polar residues" evidence="1">
    <location>
        <begin position="114"/>
        <end position="132"/>
    </location>
</feature>
<protein>
    <submittedName>
        <fullName evidence="4">Uncharacterized protein LOC102806567</fullName>
    </submittedName>
</protein>
<keyword evidence="2" id="KW-0472">Membrane</keyword>
<keyword evidence="2" id="KW-1133">Transmembrane helix</keyword>
<proteinExistence type="predicted"/>
<keyword evidence="2" id="KW-0812">Transmembrane</keyword>
<evidence type="ECO:0000256" key="2">
    <source>
        <dbReference type="SAM" id="Phobius"/>
    </source>
</evidence>
<dbReference type="RefSeq" id="XP_006811404.1">
    <property type="nucleotide sequence ID" value="XM_006811341.1"/>
</dbReference>
<accession>A0ABM0LUG3</accession>
<dbReference type="Proteomes" id="UP000694865">
    <property type="component" value="Unplaced"/>
</dbReference>
<feature type="region of interest" description="Disordered" evidence="1">
    <location>
        <begin position="65"/>
        <end position="97"/>
    </location>
</feature>
<gene>
    <name evidence="4" type="primary">LOC102806567</name>
</gene>
<keyword evidence="3" id="KW-1185">Reference proteome</keyword>
<feature type="compositionally biased region" description="Basic residues" evidence="1">
    <location>
        <begin position="133"/>
        <end position="142"/>
    </location>
</feature>
<name>A0ABM0LUG3_SACKO</name>
<evidence type="ECO:0000313" key="3">
    <source>
        <dbReference type="Proteomes" id="UP000694865"/>
    </source>
</evidence>
<feature type="compositionally biased region" description="Polar residues" evidence="1">
    <location>
        <begin position="65"/>
        <end position="82"/>
    </location>
</feature>